<organism evidence="2 3">
    <name type="scientific">Bradyrhizobium algeriense</name>
    <dbReference type="NCBI Taxonomy" id="634784"/>
    <lineage>
        <taxon>Bacteria</taxon>
        <taxon>Pseudomonadati</taxon>
        <taxon>Pseudomonadota</taxon>
        <taxon>Alphaproteobacteria</taxon>
        <taxon>Hyphomicrobiales</taxon>
        <taxon>Nitrobacteraceae</taxon>
        <taxon>Bradyrhizobium</taxon>
    </lineage>
</organism>
<proteinExistence type="predicted"/>
<reference evidence="2 3" key="1">
    <citation type="submission" date="2024-02" db="EMBL/GenBank/DDBJ databases">
        <title>Adaptive strategies in a cosmopolitan and abundant soil bacterium.</title>
        <authorList>
            <person name="Carini P."/>
        </authorList>
    </citation>
    <scope>NUCLEOTIDE SEQUENCE [LARGE SCALE GENOMIC DNA]</scope>
    <source>
        <strain evidence="2 3">AZCC 1608</strain>
    </source>
</reference>
<evidence type="ECO:0000313" key="3">
    <source>
        <dbReference type="Proteomes" id="UP001364224"/>
    </source>
</evidence>
<feature type="region of interest" description="Disordered" evidence="1">
    <location>
        <begin position="1"/>
        <end position="30"/>
    </location>
</feature>
<dbReference type="EMBL" id="JAZHRV010000001">
    <property type="protein sequence ID" value="MEH2554806.1"/>
    <property type="molecule type" value="Genomic_DNA"/>
</dbReference>
<accession>A0ABU8B8D1</accession>
<comment type="caution">
    <text evidence="2">The sequence shown here is derived from an EMBL/GenBank/DDBJ whole genome shotgun (WGS) entry which is preliminary data.</text>
</comment>
<sequence length="199" mass="21542">MPARRASGTLAETACAPPARDSRSSGASSRRGLQTSLYAINHLLTITPQHCPSVESRHGLWSEALLIVHLGGGLRLAGLQGVTSCRHLAYDTRQVCFPNSSWRFSARLVWVSRLRLRSSGFVPDRHARCYLTALGCEGRGGLRPMKRPQSPRTASQIAGAISPTLISLARYTHASSANTLPSAMPTASLPRLTRRMLTS</sequence>
<keyword evidence="3" id="KW-1185">Reference proteome</keyword>
<protein>
    <submittedName>
        <fullName evidence="2">Uncharacterized protein</fullName>
    </submittedName>
</protein>
<evidence type="ECO:0000256" key="1">
    <source>
        <dbReference type="SAM" id="MobiDB-lite"/>
    </source>
</evidence>
<gene>
    <name evidence="2" type="ORF">V1286_002335</name>
</gene>
<evidence type="ECO:0000313" key="2">
    <source>
        <dbReference type="EMBL" id="MEH2554806.1"/>
    </source>
</evidence>
<name>A0ABU8B8D1_9BRAD</name>
<dbReference type="Proteomes" id="UP001364224">
    <property type="component" value="Unassembled WGS sequence"/>
</dbReference>